<proteinExistence type="predicted"/>
<dbReference type="GeneID" id="74300641"/>
<sequence>MSYLDHTAAAQAKAHSYVYEALGLNPLDEIPDDDHQLRNDYDARLKAFLAGVFWALDELPNEAEG</sequence>
<reference evidence="1 2" key="1">
    <citation type="submission" date="2012-10" db="EMBL/GenBank/DDBJ databases">
        <title>The draft sequence of the Mycobacterium pheli genome.</title>
        <authorList>
            <person name="Pettersson B.M.F."/>
            <person name="Das S."/>
            <person name="Dasgupta S."/>
            <person name="Bhattacharya A."/>
            <person name="Kirsebom L.A."/>
        </authorList>
    </citation>
    <scope>NUCLEOTIDE SEQUENCE [LARGE SCALE GENOMIC DNA]</scope>
    <source>
        <strain evidence="1 2">CCUG 21000</strain>
    </source>
</reference>
<comment type="caution">
    <text evidence="1">The sequence shown here is derived from an EMBL/GenBank/DDBJ whole genome shotgun (WGS) entry which is preliminary data.</text>
</comment>
<dbReference type="AlphaFoldDB" id="A0A5N5V6G1"/>
<organism evidence="1 2">
    <name type="scientific">Mycolicibacterium phlei DSM 43239 = CCUG 21000</name>
    <dbReference type="NCBI Taxonomy" id="1226750"/>
    <lineage>
        <taxon>Bacteria</taxon>
        <taxon>Bacillati</taxon>
        <taxon>Actinomycetota</taxon>
        <taxon>Actinomycetes</taxon>
        <taxon>Mycobacteriales</taxon>
        <taxon>Mycobacteriaceae</taxon>
        <taxon>Mycolicibacterium</taxon>
    </lineage>
</organism>
<dbReference type="EMBL" id="ANBP01000009">
    <property type="protein sequence ID" value="KAB7757258.1"/>
    <property type="molecule type" value="Genomic_DNA"/>
</dbReference>
<name>A0A5N5V6G1_MYCPH</name>
<dbReference type="Proteomes" id="UP000325690">
    <property type="component" value="Unassembled WGS sequence"/>
</dbReference>
<dbReference type="RefSeq" id="WP_061480973.1">
    <property type="nucleotide sequence ID" value="NZ_ANBO01000012.1"/>
</dbReference>
<gene>
    <name evidence="1" type="ORF">MPHL21000_08410</name>
</gene>
<evidence type="ECO:0000313" key="2">
    <source>
        <dbReference type="Proteomes" id="UP000325690"/>
    </source>
</evidence>
<protein>
    <submittedName>
        <fullName evidence="1">Uncharacterized protein</fullName>
    </submittedName>
</protein>
<keyword evidence="2" id="KW-1185">Reference proteome</keyword>
<evidence type="ECO:0000313" key="1">
    <source>
        <dbReference type="EMBL" id="KAB7757258.1"/>
    </source>
</evidence>
<accession>A0A5N5V6G1</accession>